<dbReference type="EMBL" id="RDQH01000343">
    <property type="protein sequence ID" value="RXH67454.1"/>
    <property type="molecule type" value="Genomic_DNA"/>
</dbReference>
<reference evidence="2 3" key="1">
    <citation type="submission" date="2018-10" db="EMBL/GenBank/DDBJ databases">
        <title>A high-quality apple genome assembly.</title>
        <authorList>
            <person name="Hu J."/>
        </authorList>
    </citation>
    <scope>NUCLEOTIDE SEQUENCE [LARGE SCALE GENOMIC DNA]</scope>
    <source>
        <strain evidence="3">cv. HFTH1</strain>
        <tissue evidence="2">Young leaf</tissue>
    </source>
</reference>
<comment type="caution">
    <text evidence="2">The sequence shown here is derived from an EMBL/GenBank/DDBJ whole genome shotgun (WGS) entry which is preliminary data.</text>
</comment>
<organism evidence="2 3">
    <name type="scientific">Malus domestica</name>
    <name type="common">Apple</name>
    <name type="synonym">Pyrus malus</name>
    <dbReference type="NCBI Taxonomy" id="3750"/>
    <lineage>
        <taxon>Eukaryota</taxon>
        <taxon>Viridiplantae</taxon>
        <taxon>Streptophyta</taxon>
        <taxon>Embryophyta</taxon>
        <taxon>Tracheophyta</taxon>
        <taxon>Spermatophyta</taxon>
        <taxon>Magnoliopsida</taxon>
        <taxon>eudicotyledons</taxon>
        <taxon>Gunneridae</taxon>
        <taxon>Pentapetalae</taxon>
        <taxon>rosids</taxon>
        <taxon>fabids</taxon>
        <taxon>Rosales</taxon>
        <taxon>Rosaceae</taxon>
        <taxon>Amygdaloideae</taxon>
        <taxon>Maleae</taxon>
        <taxon>Malus</taxon>
    </lineage>
</organism>
<evidence type="ECO:0000256" key="1">
    <source>
        <dbReference type="SAM" id="MobiDB-lite"/>
    </source>
</evidence>
<gene>
    <name evidence="2" type="ORF">DVH24_027601</name>
</gene>
<name>A0A498HB04_MALDO</name>
<feature type="region of interest" description="Disordered" evidence="1">
    <location>
        <begin position="30"/>
        <end position="57"/>
    </location>
</feature>
<dbReference type="STRING" id="3750.A0A498HB04"/>
<accession>A0A498HB04</accession>
<keyword evidence="3" id="KW-1185">Reference proteome</keyword>
<proteinExistence type="predicted"/>
<evidence type="ECO:0000313" key="3">
    <source>
        <dbReference type="Proteomes" id="UP000290289"/>
    </source>
</evidence>
<protein>
    <submittedName>
        <fullName evidence="2">Uncharacterized protein</fullName>
    </submittedName>
</protein>
<dbReference type="AlphaFoldDB" id="A0A498HB04"/>
<feature type="compositionally biased region" description="Low complexity" evidence="1">
    <location>
        <begin position="30"/>
        <end position="49"/>
    </location>
</feature>
<evidence type="ECO:0000313" key="2">
    <source>
        <dbReference type="EMBL" id="RXH67454.1"/>
    </source>
</evidence>
<dbReference type="Proteomes" id="UP000290289">
    <property type="component" value="Chromosome 17"/>
</dbReference>
<sequence length="89" mass="9720">MRSSIGSTLLSLTATFLWRYRFSKPLSSTLFPSSPFSSSSSAPRSSADTSAKDSAGSELTRLATVVESCDYEHWLVVTEPPKGERGREE</sequence>